<evidence type="ECO:0000313" key="2">
    <source>
        <dbReference type="EMBL" id="CUS43267.1"/>
    </source>
</evidence>
<dbReference type="AlphaFoldDB" id="A0A160THW6"/>
<evidence type="ECO:0000256" key="1">
    <source>
        <dbReference type="SAM" id="MobiDB-lite"/>
    </source>
</evidence>
<dbReference type="EMBL" id="CZQE01000026">
    <property type="protein sequence ID" value="CUS43267.1"/>
    <property type="molecule type" value="Genomic_DNA"/>
</dbReference>
<feature type="region of interest" description="Disordered" evidence="1">
    <location>
        <begin position="1"/>
        <end position="62"/>
    </location>
</feature>
<gene>
    <name evidence="2" type="ORF">MGWOODY_Smn73</name>
</gene>
<accession>A0A160THW6</accession>
<reference evidence="2" key="1">
    <citation type="submission" date="2015-10" db="EMBL/GenBank/DDBJ databases">
        <authorList>
            <person name="Gilbert D.G."/>
        </authorList>
    </citation>
    <scope>NUCLEOTIDE SEQUENCE</scope>
</reference>
<organism evidence="2">
    <name type="scientific">hydrothermal vent metagenome</name>
    <dbReference type="NCBI Taxonomy" id="652676"/>
    <lineage>
        <taxon>unclassified sequences</taxon>
        <taxon>metagenomes</taxon>
        <taxon>ecological metagenomes</taxon>
    </lineage>
</organism>
<sequence length="207" mass="23512">MSIATVNGRYDPIVATPAPDCGQRQSDSGNRPEQSSRPDPGYRPQPDRPGRPDYVQPGDRDGFQVAGRRIDLGLVCFGDGQRPALATRYGWSWNDRRDRYDFGNRTELTTQQFDASIMFQLGNDGGRVRLPKKLIPPINSRGNDGWWDRYDVSVRPDTITATYRLNGLNKPRITINRRSGRIAVQGSYNYGFRGTCDMIDGRDHRRF</sequence>
<protein>
    <submittedName>
        <fullName evidence="2">Uncharacterized protein</fullName>
    </submittedName>
</protein>
<feature type="compositionally biased region" description="Polar residues" evidence="1">
    <location>
        <begin position="23"/>
        <end position="37"/>
    </location>
</feature>
<name>A0A160THW6_9ZZZZ</name>
<proteinExistence type="predicted"/>